<feature type="domain" description="Tyrosine-protein phosphatase" evidence="1">
    <location>
        <begin position="1"/>
        <end position="307"/>
    </location>
</feature>
<organism evidence="3 4">
    <name type="scientific">Entamoeba invadens IP1</name>
    <dbReference type="NCBI Taxonomy" id="370355"/>
    <lineage>
        <taxon>Eukaryota</taxon>
        <taxon>Amoebozoa</taxon>
        <taxon>Evosea</taxon>
        <taxon>Archamoebae</taxon>
        <taxon>Mastigamoebida</taxon>
        <taxon>Entamoebidae</taxon>
        <taxon>Entamoeba</taxon>
    </lineage>
</organism>
<dbReference type="AlphaFoldDB" id="A0A0A1UAU9"/>
<dbReference type="CDD" id="cd00047">
    <property type="entry name" value="PTPc"/>
    <property type="match status" value="1"/>
</dbReference>
<dbReference type="OMA" id="IDCSARY"/>
<protein>
    <submittedName>
        <fullName evidence="3">Protein-tyrosine phosphatase, putative</fullName>
    </submittedName>
</protein>
<dbReference type="InterPro" id="IPR050348">
    <property type="entry name" value="Protein-Tyr_Phosphatase"/>
</dbReference>
<dbReference type="SUPFAM" id="SSF52799">
    <property type="entry name" value="(Phosphotyrosine protein) phosphatases II"/>
    <property type="match status" value="1"/>
</dbReference>
<dbReference type="InterPro" id="IPR016130">
    <property type="entry name" value="Tyr_Pase_AS"/>
</dbReference>
<dbReference type="InterPro" id="IPR003595">
    <property type="entry name" value="Tyr_Pase_cat"/>
</dbReference>
<dbReference type="OrthoDB" id="165498at2759"/>
<reference evidence="3 4" key="1">
    <citation type="submission" date="2012-10" db="EMBL/GenBank/DDBJ databases">
        <authorList>
            <person name="Zafar N."/>
            <person name="Inman J."/>
            <person name="Hall N."/>
            <person name="Lorenzi H."/>
            <person name="Caler E."/>
        </authorList>
    </citation>
    <scope>NUCLEOTIDE SEQUENCE [LARGE SCALE GENOMIC DNA]</scope>
    <source>
        <strain evidence="3 4">IP1</strain>
    </source>
</reference>
<dbReference type="PROSITE" id="PS50055">
    <property type="entry name" value="TYR_PHOSPHATASE_PTP"/>
    <property type="match status" value="1"/>
</dbReference>
<dbReference type="PANTHER" id="PTHR19134">
    <property type="entry name" value="RECEPTOR-TYPE TYROSINE-PROTEIN PHOSPHATASE"/>
    <property type="match status" value="1"/>
</dbReference>
<dbReference type="Gene3D" id="3.90.190.10">
    <property type="entry name" value="Protein tyrosine phosphatase superfamily"/>
    <property type="match status" value="1"/>
</dbReference>
<dbReference type="GO" id="GO:0004725">
    <property type="term" value="F:protein tyrosine phosphatase activity"/>
    <property type="evidence" value="ECO:0007669"/>
    <property type="project" value="InterPro"/>
</dbReference>
<dbReference type="SMART" id="SM00404">
    <property type="entry name" value="PTPc_motif"/>
    <property type="match status" value="1"/>
</dbReference>
<proteinExistence type="predicted"/>
<dbReference type="PRINTS" id="PR00700">
    <property type="entry name" value="PRTYPHPHTASE"/>
</dbReference>
<accession>A0A0A1UAU9</accession>
<dbReference type="RefSeq" id="XP_004258958.1">
    <property type="nucleotide sequence ID" value="XM_004258910.1"/>
</dbReference>
<dbReference type="VEuPathDB" id="AmoebaDB:EIN_381540"/>
<dbReference type="PROSITE" id="PS50056">
    <property type="entry name" value="TYR_PHOSPHATASE_2"/>
    <property type="match status" value="1"/>
</dbReference>
<keyword evidence="4" id="KW-1185">Reference proteome</keyword>
<dbReference type="GeneID" id="14891085"/>
<dbReference type="InterPro" id="IPR000242">
    <property type="entry name" value="PTP_cat"/>
</dbReference>
<dbReference type="Proteomes" id="UP000014680">
    <property type="component" value="Unassembled WGS sequence"/>
</dbReference>
<dbReference type="PANTHER" id="PTHR19134:SF449">
    <property type="entry name" value="TYROSINE-PROTEIN PHOSPHATASE 1"/>
    <property type="match status" value="1"/>
</dbReference>
<dbReference type="SMART" id="SM00194">
    <property type="entry name" value="PTPc"/>
    <property type="match status" value="1"/>
</dbReference>
<dbReference type="InterPro" id="IPR029021">
    <property type="entry name" value="Prot-tyrosine_phosphatase-like"/>
</dbReference>
<evidence type="ECO:0000313" key="3">
    <source>
        <dbReference type="EMBL" id="ELP92187.1"/>
    </source>
</evidence>
<dbReference type="PROSITE" id="PS00383">
    <property type="entry name" value="TYR_PHOSPHATASE_1"/>
    <property type="match status" value="1"/>
</dbReference>
<dbReference type="KEGG" id="eiv:EIN_381540"/>
<name>A0A0A1UAU9_ENTIV</name>
<dbReference type="Pfam" id="PF00102">
    <property type="entry name" value="Y_phosphatase"/>
    <property type="match status" value="1"/>
</dbReference>
<gene>
    <name evidence="3" type="ORF">EIN_381540</name>
</gene>
<evidence type="ECO:0000313" key="4">
    <source>
        <dbReference type="Proteomes" id="UP000014680"/>
    </source>
</evidence>
<sequence>MDFAEIKKNSPIYTPSMVSCATSPQNVSKNRYTDVLALNSTRVKLGEDERYINADYLMNGRLIACQAPIPTTVEDFLEMIVQEEPAMVVMLTRCQEGFGVKATPYWGYAYQNGQAVFGKYTVTTLDTLYPDVKESEYQHDLQIRHLQILEGNKAYSFVQIHYLGWPDMGVPKHPENLVDLIYAQVLIGATDTFAKRNTIVVHCSAGVGRTGVYCILSRIIDQVVHSILEKTTFYQAHPRKDTPKIVADIDKAIDKVVDAALQNEEPVPFSSWETLIPQMILSMRNERPLMVQKDEQYGFIFDSLDYFYSHAISVIEQYYEVADALEPLLQPIHKDVLLEFISRNQF</sequence>
<evidence type="ECO:0000259" key="2">
    <source>
        <dbReference type="PROSITE" id="PS50056"/>
    </source>
</evidence>
<evidence type="ECO:0000259" key="1">
    <source>
        <dbReference type="PROSITE" id="PS50055"/>
    </source>
</evidence>
<feature type="domain" description="Tyrosine specific protein phosphatases" evidence="2">
    <location>
        <begin position="175"/>
        <end position="298"/>
    </location>
</feature>
<dbReference type="InterPro" id="IPR000387">
    <property type="entry name" value="Tyr_Pase_dom"/>
</dbReference>
<dbReference type="EMBL" id="KB206395">
    <property type="protein sequence ID" value="ELP92187.1"/>
    <property type="molecule type" value="Genomic_DNA"/>
</dbReference>
<dbReference type="PROSITE" id="PS51257">
    <property type="entry name" value="PROKAR_LIPOPROTEIN"/>
    <property type="match status" value="1"/>
</dbReference>